<dbReference type="KEGG" id="ppso:QPJ95_02760"/>
<accession>A0A9Y2L1K4</accession>
<dbReference type="RefSeq" id="WP_270918291.1">
    <property type="nucleotide sequence ID" value="NZ_CP127247.1"/>
</dbReference>
<dbReference type="Proteomes" id="UP001238334">
    <property type="component" value="Chromosome"/>
</dbReference>
<name>A0A9Y2L1K4_9RHOB</name>
<organism evidence="1 2">
    <name type="scientific">Parasedimentitalea psychrophila</name>
    <dbReference type="NCBI Taxonomy" id="2997337"/>
    <lineage>
        <taxon>Bacteria</taxon>
        <taxon>Pseudomonadati</taxon>
        <taxon>Pseudomonadota</taxon>
        <taxon>Alphaproteobacteria</taxon>
        <taxon>Rhodobacterales</taxon>
        <taxon>Paracoccaceae</taxon>
        <taxon>Parasedimentitalea</taxon>
    </lineage>
</organism>
<evidence type="ECO:0000313" key="1">
    <source>
        <dbReference type="EMBL" id="WIY25872.1"/>
    </source>
</evidence>
<dbReference type="AlphaFoldDB" id="A0A9Y2L1K4"/>
<dbReference type="EMBL" id="CP127247">
    <property type="protein sequence ID" value="WIY25872.1"/>
    <property type="molecule type" value="Genomic_DNA"/>
</dbReference>
<sequence length="73" mass="7914">MAIAATTQAVSTGSPLAALKRGLTAFFKGLADMAEANPRYLQIQKLQALSDAQLAKKGLKRDDIVMHVFGHWM</sequence>
<keyword evidence="2" id="KW-1185">Reference proteome</keyword>
<evidence type="ECO:0008006" key="3">
    <source>
        <dbReference type="Google" id="ProtNLM"/>
    </source>
</evidence>
<evidence type="ECO:0000313" key="2">
    <source>
        <dbReference type="Proteomes" id="UP001238334"/>
    </source>
</evidence>
<protein>
    <recommendedName>
        <fullName evidence="3">DUF1127 domain-containing protein</fullName>
    </recommendedName>
</protein>
<proteinExistence type="predicted"/>
<gene>
    <name evidence="1" type="ORF">QPJ95_02760</name>
</gene>
<reference evidence="1 2" key="1">
    <citation type="submission" date="2023-06" db="EMBL/GenBank/DDBJ databases">
        <title>Parasedimentitalea psychrophila sp. nov., a psychrophilic bacterium isolated from deep-sea sediment.</title>
        <authorList>
            <person name="Li A."/>
        </authorList>
    </citation>
    <scope>NUCLEOTIDE SEQUENCE [LARGE SCALE GENOMIC DNA]</scope>
    <source>
        <strain evidence="1 2">QS115</strain>
    </source>
</reference>